<sequence>MRSYRYVKLNPTGNLTCLVLDRTSPEDEKILTRELLKECEQVAYLEEPENHGAVAAVRLMGGEFCGNAAMAAAAWLVRDELAEGEEKSLLLEMSGTEEPVFCTIRKTADGYEGMVAMPPIREIREESFSGRSFTLVRMDGIAHLICTGPEMGRQEAEELLKKAAASLPDEAAGLLQWNRETGFLRPLVWVRGSGSLVWENGCGSGSAAVGAAEALAAGDGTLTTAVKQPGGVISVTADAQEGSLLSVRITGKVKLDTETVIELP</sequence>
<evidence type="ECO:0000313" key="2">
    <source>
        <dbReference type="Proteomes" id="UP000192328"/>
    </source>
</evidence>
<dbReference type="Proteomes" id="UP000192328">
    <property type="component" value="Unassembled WGS sequence"/>
</dbReference>
<evidence type="ECO:0000313" key="1">
    <source>
        <dbReference type="EMBL" id="SMC68291.1"/>
    </source>
</evidence>
<comment type="caution">
    <text evidence="1">The sequence shown here is derived from an EMBL/GenBank/DDBJ whole genome shotgun (WGS) entry which is preliminary data.</text>
</comment>
<proteinExistence type="predicted"/>
<protein>
    <submittedName>
        <fullName evidence="1">Diaminopimelate epimerase</fullName>
    </submittedName>
</protein>
<name>A0AC61PMH1_9FIRM</name>
<organism evidence="1 2">
    <name type="scientific">Aristaeella lactis</name>
    <dbReference type="NCBI Taxonomy" id="3046383"/>
    <lineage>
        <taxon>Bacteria</taxon>
        <taxon>Bacillati</taxon>
        <taxon>Bacillota</taxon>
        <taxon>Clostridia</taxon>
        <taxon>Eubacteriales</taxon>
        <taxon>Aristaeellaceae</taxon>
        <taxon>Aristaeella</taxon>
    </lineage>
</organism>
<accession>A0AC61PMH1</accession>
<dbReference type="EMBL" id="FWXZ01000003">
    <property type="protein sequence ID" value="SMC68291.1"/>
    <property type="molecule type" value="Genomic_DNA"/>
</dbReference>
<gene>
    <name evidence="1" type="ORF">SAMN06297397_1999</name>
</gene>
<reference evidence="1" key="1">
    <citation type="submission" date="2017-04" db="EMBL/GenBank/DDBJ databases">
        <authorList>
            <person name="Varghese N."/>
            <person name="Submissions S."/>
        </authorList>
    </citation>
    <scope>NUCLEOTIDE SEQUENCE</scope>
    <source>
        <strain evidence="1">WTE2008</strain>
    </source>
</reference>
<keyword evidence="2" id="KW-1185">Reference proteome</keyword>